<feature type="compositionally biased region" description="Basic and acidic residues" evidence="1">
    <location>
        <begin position="1"/>
        <end position="11"/>
    </location>
</feature>
<feature type="region of interest" description="Disordered" evidence="1">
    <location>
        <begin position="143"/>
        <end position="175"/>
    </location>
</feature>
<feature type="compositionally biased region" description="Gly residues" evidence="1">
    <location>
        <begin position="40"/>
        <end position="49"/>
    </location>
</feature>
<sequence>MLFLQNKDKKYYRGYPEPDLSRPVMATVQTSNRPRHATGGNSGGGGGGSQTVRRNGRESTTTPATTTFVLTGAGLGNSNQGTPSSSRALLEPANEVGSGVGQSIDRFSAEEPTNLEEKNYHAARAGVAPLRSPRVGPTTSFVGSSAGDLHRPLSMPSQPWNRSSGSIGRQRLSNGTVLRSDPISFYYDAQSLDQTTALEQADPNGKDRNTSPSTPLPTSPTMSAFSDSGRGVPVSPLPLRPMSSGDYDLPMAMPPFGHPPKAGLSSTPPAQVNAQYGHGGAYAHDGQYYDPQGGYYDENGYYYDPNGYYDEHGYYDENRQYVYFNQQHQGPYPPSPGYPSRPHSQSYPNAPSRSQGPTPPLPQRPGATSSGSSSPVSKSPPPVLPPSPPPAQPPVVPTVPVLAKLETKPEAMAEPKQELKRDSKPEPEVVVKPIVSGHDMAPITLEPSTQLPQQGEAQQEQEQQADQDAIVEVITFAQYRNPQTQPPSEKPVSIPVQEVRKQSVEKSAHASILLAAAPRNPQLPPPNDESTQSAEKDTALISFPPLTPETKPESTAD</sequence>
<feature type="region of interest" description="Disordered" evidence="1">
    <location>
        <begin position="326"/>
        <end position="557"/>
    </location>
</feature>
<protein>
    <submittedName>
        <fullName evidence="2">Uncharacterized protein</fullName>
    </submittedName>
</protein>
<feature type="compositionally biased region" description="Basic and acidic residues" evidence="1">
    <location>
        <begin position="405"/>
        <end position="429"/>
    </location>
</feature>
<accession>A0A9P6FZF9</accession>
<organism evidence="2 3">
    <name type="scientific">Lunasporangiospora selenospora</name>
    <dbReference type="NCBI Taxonomy" id="979761"/>
    <lineage>
        <taxon>Eukaryota</taxon>
        <taxon>Fungi</taxon>
        <taxon>Fungi incertae sedis</taxon>
        <taxon>Mucoromycota</taxon>
        <taxon>Mortierellomycotina</taxon>
        <taxon>Mortierellomycetes</taxon>
        <taxon>Mortierellales</taxon>
        <taxon>Mortierellaceae</taxon>
        <taxon>Lunasporangiospora</taxon>
    </lineage>
</organism>
<feature type="compositionally biased region" description="Low complexity" evidence="1">
    <location>
        <begin position="453"/>
        <end position="468"/>
    </location>
</feature>
<feature type="compositionally biased region" description="Low complexity" evidence="1">
    <location>
        <begin position="60"/>
        <end position="71"/>
    </location>
</feature>
<evidence type="ECO:0000256" key="1">
    <source>
        <dbReference type="SAM" id="MobiDB-lite"/>
    </source>
</evidence>
<feature type="compositionally biased region" description="Polar residues" evidence="1">
    <location>
        <begin position="345"/>
        <end position="356"/>
    </location>
</feature>
<name>A0A9P6FZF9_9FUNG</name>
<proteinExistence type="predicted"/>
<gene>
    <name evidence="2" type="ORF">BGW38_009278</name>
</gene>
<feature type="compositionally biased region" description="Pro residues" evidence="1">
    <location>
        <begin position="378"/>
        <end position="397"/>
    </location>
</feature>
<reference evidence="2" key="1">
    <citation type="journal article" date="2020" name="Fungal Divers.">
        <title>Resolving the Mortierellaceae phylogeny through synthesis of multi-gene phylogenetics and phylogenomics.</title>
        <authorList>
            <person name="Vandepol N."/>
            <person name="Liber J."/>
            <person name="Desiro A."/>
            <person name="Na H."/>
            <person name="Kennedy M."/>
            <person name="Barry K."/>
            <person name="Grigoriev I.V."/>
            <person name="Miller A.N."/>
            <person name="O'Donnell K."/>
            <person name="Stajich J.E."/>
            <person name="Bonito G."/>
        </authorList>
    </citation>
    <scope>NUCLEOTIDE SEQUENCE</scope>
    <source>
        <strain evidence="2">KOD1015</strain>
    </source>
</reference>
<feature type="compositionally biased region" description="Polar residues" evidence="1">
    <location>
        <begin position="264"/>
        <end position="274"/>
    </location>
</feature>
<keyword evidence="3" id="KW-1185">Reference proteome</keyword>
<dbReference type="Proteomes" id="UP000780801">
    <property type="component" value="Unassembled WGS sequence"/>
</dbReference>
<evidence type="ECO:0000313" key="3">
    <source>
        <dbReference type="Proteomes" id="UP000780801"/>
    </source>
</evidence>
<feature type="compositionally biased region" description="Basic and acidic residues" evidence="1">
    <location>
        <begin position="498"/>
        <end position="508"/>
    </location>
</feature>
<comment type="caution">
    <text evidence="2">The sequence shown here is derived from an EMBL/GenBank/DDBJ whole genome shotgun (WGS) entry which is preliminary data.</text>
</comment>
<dbReference type="EMBL" id="JAABOA010000675">
    <property type="protein sequence ID" value="KAF9583520.1"/>
    <property type="molecule type" value="Genomic_DNA"/>
</dbReference>
<feature type="region of interest" description="Disordered" evidence="1">
    <location>
        <begin position="199"/>
        <end position="278"/>
    </location>
</feature>
<dbReference type="AlphaFoldDB" id="A0A9P6FZF9"/>
<evidence type="ECO:0000313" key="2">
    <source>
        <dbReference type="EMBL" id="KAF9583520.1"/>
    </source>
</evidence>
<feature type="compositionally biased region" description="Polar residues" evidence="1">
    <location>
        <begin position="155"/>
        <end position="175"/>
    </location>
</feature>
<feature type="region of interest" description="Disordered" evidence="1">
    <location>
        <begin position="1"/>
        <end position="87"/>
    </location>
</feature>
<feature type="compositionally biased region" description="Polar residues" evidence="1">
    <location>
        <begin position="76"/>
        <end position="87"/>
    </location>
</feature>